<dbReference type="KEGG" id="fgi:OP10G_4486"/>
<dbReference type="AlphaFoldDB" id="A0A068NZ29"/>
<dbReference type="PROSITE" id="PS51257">
    <property type="entry name" value="PROKAR_LIPOPROTEIN"/>
    <property type="match status" value="1"/>
</dbReference>
<feature type="region of interest" description="Disordered" evidence="1">
    <location>
        <begin position="17"/>
        <end position="44"/>
    </location>
</feature>
<dbReference type="Proteomes" id="UP000027982">
    <property type="component" value="Chromosome"/>
</dbReference>
<dbReference type="EMBL" id="CP007139">
    <property type="protein sequence ID" value="AIE87854.1"/>
    <property type="molecule type" value="Genomic_DNA"/>
</dbReference>
<dbReference type="HOGENOM" id="CLU_2219208_0_0_0"/>
<name>A0A068NZ29_FIMGI</name>
<feature type="compositionally biased region" description="Low complexity" evidence="1">
    <location>
        <begin position="21"/>
        <end position="38"/>
    </location>
</feature>
<sequence length="106" mass="9798">MRKLLSLVAVLAVFGCHKGDPTPSEATTSPATVTKAPAAGGGGGGVAPIGSGVAGGMTPMAGTDSVEGSGMGGIGQAAKDRAKRAAAGGGAPAGTTETTGETTTGE</sequence>
<reference evidence="2 3" key="1">
    <citation type="journal article" date="2014" name="PLoS ONE">
        <title>The first complete genome sequence of the class fimbriimonadia in the phylum armatimonadetes.</title>
        <authorList>
            <person name="Hu Z.Y."/>
            <person name="Wang Y.Z."/>
            <person name="Im W.T."/>
            <person name="Wang S.Y."/>
            <person name="Zhao G.P."/>
            <person name="Zheng H.J."/>
            <person name="Quan Z.X."/>
        </authorList>
    </citation>
    <scope>NUCLEOTIDE SEQUENCE [LARGE SCALE GENOMIC DNA]</scope>
    <source>
        <strain evidence="2">Gsoil 348</strain>
    </source>
</reference>
<feature type="region of interest" description="Disordered" evidence="1">
    <location>
        <begin position="58"/>
        <end position="106"/>
    </location>
</feature>
<gene>
    <name evidence="2" type="ORF">OP10G_4486</name>
</gene>
<proteinExistence type="predicted"/>
<evidence type="ECO:0000313" key="2">
    <source>
        <dbReference type="EMBL" id="AIE87854.1"/>
    </source>
</evidence>
<keyword evidence="3" id="KW-1185">Reference proteome</keyword>
<accession>A0A068NZ29</accession>
<evidence type="ECO:0000313" key="3">
    <source>
        <dbReference type="Proteomes" id="UP000027982"/>
    </source>
</evidence>
<organism evidence="2 3">
    <name type="scientific">Fimbriimonas ginsengisoli Gsoil 348</name>
    <dbReference type="NCBI Taxonomy" id="661478"/>
    <lineage>
        <taxon>Bacteria</taxon>
        <taxon>Bacillati</taxon>
        <taxon>Armatimonadota</taxon>
        <taxon>Fimbriimonadia</taxon>
        <taxon>Fimbriimonadales</taxon>
        <taxon>Fimbriimonadaceae</taxon>
        <taxon>Fimbriimonas</taxon>
    </lineage>
</organism>
<evidence type="ECO:0008006" key="4">
    <source>
        <dbReference type="Google" id="ProtNLM"/>
    </source>
</evidence>
<dbReference type="STRING" id="661478.OP10G_4486"/>
<evidence type="ECO:0000256" key="1">
    <source>
        <dbReference type="SAM" id="MobiDB-lite"/>
    </source>
</evidence>
<dbReference type="RefSeq" id="WP_025228268.1">
    <property type="nucleotide sequence ID" value="NZ_CP007139.1"/>
</dbReference>
<feature type="compositionally biased region" description="Low complexity" evidence="1">
    <location>
        <begin position="93"/>
        <end position="106"/>
    </location>
</feature>
<protein>
    <recommendedName>
        <fullName evidence="4">Lipoprotein</fullName>
    </recommendedName>
</protein>